<sequence>MSLPYTRDDVLREHRMNLRFYAIRKGVCNYFHNLVGSTKYAAKLLGASVASCMHGIFPSCFKYTTLSVCLSIVENDLMHNRIPVLHAHAPIPDSAHMHDI</sequence>
<evidence type="ECO:0000313" key="1">
    <source>
        <dbReference type="EMBL" id="QHU36675.1"/>
    </source>
</evidence>
<organism evidence="1">
    <name type="scientific">viral metagenome</name>
    <dbReference type="NCBI Taxonomy" id="1070528"/>
    <lineage>
        <taxon>unclassified sequences</taxon>
        <taxon>metagenomes</taxon>
        <taxon>organismal metagenomes</taxon>
    </lineage>
</organism>
<name>A0A6C0M329_9ZZZZ</name>
<accession>A0A6C0M329</accession>
<reference evidence="1" key="1">
    <citation type="journal article" date="2020" name="Nature">
        <title>Giant virus diversity and host interactions through global metagenomics.</title>
        <authorList>
            <person name="Schulz F."/>
            <person name="Roux S."/>
            <person name="Paez-Espino D."/>
            <person name="Jungbluth S."/>
            <person name="Walsh D.A."/>
            <person name="Denef V.J."/>
            <person name="McMahon K.D."/>
            <person name="Konstantinidis K.T."/>
            <person name="Eloe-Fadrosh E.A."/>
            <person name="Kyrpides N.C."/>
            <person name="Woyke T."/>
        </authorList>
    </citation>
    <scope>NUCLEOTIDE SEQUENCE</scope>
    <source>
        <strain evidence="1">GVMAG-S-1035124-57</strain>
    </source>
</reference>
<protein>
    <submittedName>
        <fullName evidence="1">Uncharacterized protein</fullName>
    </submittedName>
</protein>
<proteinExistence type="predicted"/>
<dbReference type="EMBL" id="MN740631">
    <property type="protein sequence ID" value="QHU36675.1"/>
    <property type="molecule type" value="Genomic_DNA"/>
</dbReference>
<dbReference type="AlphaFoldDB" id="A0A6C0M329"/>